<dbReference type="SUPFAM" id="SSF82714">
    <property type="entry name" value="Multidrug efflux transporter AcrB TolC docking domain, DN and DC subdomains"/>
    <property type="match status" value="2"/>
</dbReference>
<dbReference type="SUPFAM" id="SSF82866">
    <property type="entry name" value="Multidrug efflux transporter AcrB transmembrane domain"/>
    <property type="match status" value="2"/>
</dbReference>
<protein>
    <submittedName>
        <fullName evidence="2">Multidrug efflux pump subunit AcrB</fullName>
    </submittedName>
</protein>
<reference evidence="2 3" key="1">
    <citation type="submission" date="2016-11" db="EMBL/GenBank/DDBJ databases">
        <authorList>
            <person name="Jaros S."/>
            <person name="Januszkiewicz K."/>
            <person name="Wedrychowicz H."/>
        </authorList>
    </citation>
    <scope>NUCLEOTIDE SEQUENCE [LARGE SCALE GENOMIC DNA]</scope>
    <source>
        <strain evidence="2 3">DSM 21986</strain>
    </source>
</reference>
<feature type="transmembrane region" description="Helical" evidence="1">
    <location>
        <begin position="362"/>
        <end position="379"/>
    </location>
</feature>
<dbReference type="Gene3D" id="3.30.70.1320">
    <property type="entry name" value="Multidrug efflux transporter AcrB pore domain like"/>
    <property type="match status" value="1"/>
</dbReference>
<dbReference type="RefSeq" id="WP_073066297.1">
    <property type="nucleotide sequence ID" value="NZ_FQUS01000017.1"/>
</dbReference>
<dbReference type="STRING" id="1194090.SAMN05443144_11780"/>
<dbReference type="Pfam" id="PF00873">
    <property type="entry name" value="ACR_tran"/>
    <property type="match status" value="2"/>
</dbReference>
<proteinExistence type="predicted"/>
<feature type="transmembrane region" description="Helical" evidence="1">
    <location>
        <begin position="513"/>
        <end position="546"/>
    </location>
</feature>
<feature type="transmembrane region" description="Helical" evidence="1">
    <location>
        <begin position="436"/>
        <end position="457"/>
    </location>
</feature>
<feature type="transmembrane region" description="Helical" evidence="1">
    <location>
        <begin position="1025"/>
        <end position="1046"/>
    </location>
</feature>
<feature type="transmembrane region" description="Helical" evidence="1">
    <location>
        <begin position="927"/>
        <end position="947"/>
    </location>
</feature>
<dbReference type="EMBL" id="FQUS01000017">
    <property type="protein sequence ID" value="SHG04043.1"/>
    <property type="molecule type" value="Genomic_DNA"/>
</dbReference>
<dbReference type="GO" id="GO:0005886">
    <property type="term" value="C:plasma membrane"/>
    <property type="evidence" value="ECO:0007669"/>
    <property type="project" value="TreeGrafter"/>
</dbReference>
<dbReference type="Gene3D" id="1.20.1640.10">
    <property type="entry name" value="Multidrug efflux transporter AcrB transmembrane domain"/>
    <property type="match status" value="2"/>
</dbReference>
<dbReference type="PANTHER" id="PTHR32063:SF24">
    <property type="entry name" value="CATION EFFLUX SYSTEM (ACRB_ACRD_ACRF FAMILY)"/>
    <property type="match status" value="1"/>
</dbReference>
<feature type="transmembrane region" description="Helical" evidence="1">
    <location>
        <begin position="586"/>
        <end position="605"/>
    </location>
</feature>
<dbReference type="Gene3D" id="3.30.2090.10">
    <property type="entry name" value="Multidrug efflux transporter AcrB TolC docking domain, DN and DC subdomains"/>
    <property type="match status" value="2"/>
</dbReference>
<sequence>MDFKEFKPSSIAIDNRTTVYLVTVLLTLAGIFAYIMLPKEQFPEVEIPVFNVVTLQAGSSPADVENLITRPLEQELRGLDEIEEISSVSKQAASIVTIVFKTSKDKLVAQQEVNDAVEKARTDLPTELTQEPEVTDINLDDQPILNINLSGNYDLVQLKSFADQIQDEVESLSGINEAEIVGALDREIEINMDLPRMLAAGVTFEHVRQAVASTNVTISGGGLDMGRMERAVRVDGEVTSAEDLQNLVITNGLGRQVYLRDIAEIRDGFADRESYARLNGEEVITLNVKKQGGANLIETSELTRQTVEEMRASQLPEGLNIEYTGDRSDDTRQSVSNLFNTVILGFFFVVLVLMFIMGVQNAVFVGLAIPLSSLVAFAVMPAMEGYSINMVVLFALILGLGIVVDNAIVIVENIYRYITTTEYSKIEAAKRAAGEIALPVITGTLTTIAPFVPLLFWTGIVGRFMVFLPITIILTLTASLAVALFLNPVFAVSFMEKEDAKSGAGNHGDNRGVWIAGGVIGAVAAVFFLLDIWFVANLLLFLYLLYLLERFVLKPLIVRFNESVLPWVQQRYRNTIAWILEGRRPWYTLGFTVLFLIASIVLLGIRSPKVVFFAETEPNFVYIYNELPVGTDLEVTNEVTGRLEERVYDVLGEENPVVKSVITNVAVGAAPPNEIDQTPSPNKSRIAISFVDYQNRQGVSTRRLMDQIRDTVKGIPSAEVTVEQEQSGPPAGEPINIEVTGDEFDELVSLSSRVISHIESQNIEGIEQLSSDLQNNNPEIIVDIDEVKANSYGLSNAQLGMELRTALLGQPISTFRDQDEEYDIRLRLQEEYRSNITDLMNLKIPTPAGAMIPISAVAEAEYVTNVGSINRLDLNRVVTISSNVLEGYNANEINNQIRASMEDFELPEGYTISLTGEQEDQAEAANFLSIALFAAVALIFLVLVAQFNSIAKPMIIMSQVLFSLIGVFIGFATFGMDISVVFTGMGIIAVAGIVVKNGIILIDYTDILRKEGRSLREAVIEGGQVRLNPVILTAASTILGLIPLAIGLNIDFYELFASFSPNIFFGGDNADFWGSLAWTIVFGLGFATFLTLFLVPSMYYIGAQTKQKAKEWMGQRG</sequence>
<evidence type="ECO:0000256" key="1">
    <source>
        <dbReference type="SAM" id="Phobius"/>
    </source>
</evidence>
<dbReference type="SUPFAM" id="SSF82693">
    <property type="entry name" value="Multidrug efflux transporter AcrB pore domain, PN1, PN2, PC1 and PC2 subdomains"/>
    <property type="match status" value="3"/>
</dbReference>
<evidence type="ECO:0000313" key="3">
    <source>
        <dbReference type="Proteomes" id="UP000184041"/>
    </source>
</evidence>
<organism evidence="2 3">
    <name type="scientific">Fodinibius roseus</name>
    <dbReference type="NCBI Taxonomy" id="1194090"/>
    <lineage>
        <taxon>Bacteria</taxon>
        <taxon>Pseudomonadati</taxon>
        <taxon>Balneolota</taxon>
        <taxon>Balneolia</taxon>
        <taxon>Balneolales</taxon>
        <taxon>Balneolaceae</taxon>
        <taxon>Fodinibius</taxon>
    </lineage>
</organism>
<keyword evidence="1" id="KW-0812">Transmembrane</keyword>
<feature type="transmembrane region" description="Helical" evidence="1">
    <location>
        <begin position="20"/>
        <end position="37"/>
    </location>
</feature>
<dbReference type="PRINTS" id="PR00702">
    <property type="entry name" value="ACRIFLAVINRP"/>
</dbReference>
<dbReference type="InterPro" id="IPR001036">
    <property type="entry name" value="Acrflvin-R"/>
</dbReference>
<dbReference type="OrthoDB" id="9798415at2"/>
<dbReference type="PANTHER" id="PTHR32063">
    <property type="match status" value="1"/>
</dbReference>
<dbReference type="InterPro" id="IPR027463">
    <property type="entry name" value="AcrB_DN_DC_subdom"/>
</dbReference>
<keyword evidence="1" id="KW-0472">Membrane</keyword>
<feature type="transmembrane region" description="Helical" evidence="1">
    <location>
        <begin position="464"/>
        <end position="486"/>
    </location>
</feature>
<accession>A0A1M5GK23</accession>
<feature type="transmembrane region" description="Helical" evidence="1">
    <location>
        <begin position="1076"/>
        <end position="1101"/>
    </location>
</feature>
<feature type="transmembrane region" description="Helical" evidence="1">
    <location>
        <begin position="337"/>
        <end position="356"/>
    </location>
</feature>
<dbReference type="Proteomes" id="UP000184041">
    <property type="component" value="Unassembled WGS sequence"/>
</dbReference>
<dbReference type="Gene3D" id="3.30.70.1430">
    <property type="entry name" value="Multidrug efflux transporter AcrB pore domain"/>
    <property type="match status" value="2"/>
</dbReference>
<name>A0A1M5GK23_9BACT</name>
<feature type="transmembrane region" description="Helical" evidence="1">
    <location>
        <begin position="391"/>
        <end position="416"/>
    </location>
</feature>
<feature type="transmembrane region" description="Helical" evidence="1">
    <location>
        <begin position="954"/>
        <end position="974"/>
    </location>
</feature>
<dbReference type="AlphaFoldDB" id="A0A1M5GK23"/>
<keyword evidence="3" id="KW-1185">Reference proteome</keyword>
<evidence type="ECO:0000313" key="2">
    <source>
        <dbReference type="EMBL" id="SHG04043.1"/>
    </source>
</evidence>
<keyword evidence="1" id="KW-1133">Transmembrane helix</keyword>
<dbReference type="GO" id="GO:0042910">
    <property type="term" value="F:xenobiotic transmembrane transporter activity"/>
    <property type="evidence" value="ECO:0007669"/>
    <property type="project" value="TreeGrafter"/>
</dbReference>
<dbReference type="Gene3D" id="3.30.70.1440">
    <property type="entry name" value="Multidrug efflux transporter AcrB pore domain"/>
    <property type="match status" value="1"/>
</dbReference>
<gene>
    <name evidence="2" type="ORF">SAMN05443144_11780</name>
</gene>
<feature type="transmembrane region" description="Helical" evidence="1">
    <location>
        <begin position="980"/>
        <end position="1004"/>
    </location>
</feature>